<keyword evidence="2" id="KW-1015">Disulfide bond</keyword>
<dbReference type="PRINTS" id="PR00018">
    <property type="entry name" value="KRINGLE"/>
</dbReference>
<dbReference type="Pfam" id="PF00059">
    <property type="entry name" value="Lectin_C"/>
    <property type="match status" value="8"/>
</dbReference>
<dbReference type="SUPFAM" id="SSF56436">
    <property type="entry name" value="C-type lectin-like"/>
    <property type="match status" value="9"/>
</dbReference>
<dbReference type="Proteomes" id="UP000507470">
    <property type="component" value="Unassembled WGS sequence"/>
</dbReference>
<keyword evidence="4" id="KW-0472">Membrane</keyword>
<name>A0A6J8D035_MYTCO</name>
<dbReference type="InterPro" id="IPR018378">
    <property type="entry name" value="C-type_lectin_CS"/>
</dbReference>
<dbReference type="InterPro" id="IPR000001">
    <property type="entry name" value="Kringle"/>
</dbReference>
<dbReference type="InterPro" id="IPR003582">
    <property type="entry name" value="ShKT_dom"/>
</dbReference>
<evidence type="ECO:0000256" key="1">
    <source>
        <dbReference type="ARBA" id="ARBA00022572"/>
    </source>
</evidence>
<evidence type="ECO:0000259" key="6">
    <source>
        <dbReference type="PROSITE" id="PS50070"/>
    </source>
</evidence>
<dbReference type="PROSITE" id="PS00021">
    <property type="entry name" value="KRINGLE_1"/>
    <property type="match status" value="1"/>
</dbReference>
<dbReference type="PROSITE" id="PS50041">
    <property type="entry name" value="C_TYPE_LECTIN_2"/>
    <property type="match status" value="9"/>
</dbReference>
<feature type="transmembrane region" description="Helical" evidence="4">
    <location>
        <begin position="1677"/>
        <end position="1698"/>
    </location>
</feature>
<sequence length="1746" mass="197647">MLKSSLLNIVDHYKKIHTGCRESSRCRKDTNYEPSRIVISDPVAEKLLVNAILGSNVYKYANDYTLGRDTFYVESFDNSIFTGVCKPGYQQHQSMCYYLSYSEQNRRGAESLCKVMKMSLVDITSASKSSYLVSLLKKRNNIGEIWIGLKKHANDWYWPSTGEVPSLKYWTYISPNSNEILYNCAYMNVGDNGRWNRNFPCNRTLRVVCEVPATVSFTTTTVTPPTTTATPATTRKTTNAAITEPGVSTVVPGDNGRWNRNFPCNRTLRVVCEVPATVSFTTTTVTPPTTTATPATTRKTTNAAITEPGVSTVVPAGAVTPPITTTATTKAVTTIAAKTWSEKCGLFWEDSPIPDVCYHFDDRLSSWMEARTKCQTLGGKLVSITSTHEQLYLADQPDGLDNGEDCVSMNTKIGQWEDQECDIKQGFVCRKIVAAPTLPPILPTSPVIGKGQTYGCQDGWVSYRSICYMIAKNKTTWNAARSICRKNGADLASIAEEEEQNFITSQIPKTHCYNMHFNDTQCDLWRDQGECQTNPKQMARLCQKSCNFCVDDCKNIHYSKECDHWASVGECDKNPTYMLKYCPLSCGTCDSAIYGGFWIGLSDTVFQMNFEWSDDSTVKYTKWAKTEPNNWNGQPRGICVIMLLKNGKWNDVLCDMANAGFICKKGKQVLDEVTQSPLAVGCVNNTIGYDAYCYGINNEMTDWATAESVCAQVQYGHLATINNVYTQLFLSSQIAGKSGHYWIGLTQGVNSTAMVSWTSGLPVSYTAWARSHTGNIDEDDMCVAMTTTHPIGLWETRNCTLQKTYICEYPREGYTKPTTTTVKPALCPSTWKEFNGYCYKHENGIKRTWMKSRNFCRERGADLVSIHSIEENKFVRDSSHGDIWIGLNDRDSENGFEWSDGSPVDLMMWGRNEPNDKYQQEDCATTFKHRNAWNDDNCYKLKSFVCKIQKGMPLIELNETDTIEYCDNDWLYFDGYCYFIKQSQWLNFKEAAKMCYDKKSNLLSIHSQHESNWILEQINEKVGDMWIGLNTLNRQYEGYRWSDNSLVDFVSWGLGQPRYPSVNRCVVINAASGRWSDRHCYQHDGYICKRKNGTDSFTTTLAPTVPTVRGGCLGGFVRSTFNSKCYGFFKKQKTWSQAKATCQAYGKTYSLVTIQSKLEQMLISSLLYDSLQMVWIGLTNQYPYLKYTWDDGSEVAYTNWNSLEPNENNGYCVDIFVNNEKFGEWKKERCRSTKYFICQGFQNPLFPIDTSESVYCPLGYRKYDQMCYKLFEVTNDWNTSLSNCQEDGGSLASILNFPEKSFVSYLTYNKSSLPFWIGLNNLNSKDGITYKWSNGWPVMYTHWNSDYLPSKPCIAVGEDFWTDKDCDTKLPALCQINKKSPPKAADQSTCQEGGYVFGDKCYYPILHNPLTWVEAKKECDKKGLTLTSIQSLDQIDYLINLIQKLAGSRLKVWIGLSKLNRYSYSWSWVESFQKTFENWNSGEPSSSWLGTEEECVEMRPDGTWNDINCQNYERPFICSGDTGLKCRMNLIGASYRGNISRTKSGRLCQAWSSQTPQKHRFSESLSDQKNYCRNPDNEPYGPWCYTTDVNQRWEYCDTPYCDETVTPSITTTATTKADETVTPPITTTATTKAVTNVAMETTEVTTTTPAVAKPRDDEFISQKRVSGETTGLTTGQIIGIVIGIFGCIVIVAAILFILRFSRQNESYQPNTQSFVNALYLKTSEENNEEDQNAMGSTVQICGSDPL</sequence>
<protein>
    <submittedName>
        <fullName evidence="8">MRC</fullName>
    </submittedName>
</protein>
<dbReference type="PANTHER" id="PTHR22803">
    <property type="entry name" value="MANNOSE, PHOSPHOLIPASE, LECTIN RECEPTOR RELATED"/>
    <property type="match status" value="1"/>
</dbReference>
<dbReference type="PROSITE" id="PS00615">
    <property type="entry name" value="C_TYPE_LECTIN_1"/>
    <property type="match status" value="3"/>
</dbReference>
<feature type="domain" description="C-type lectin" evidence="5">
    <location>
        <begin position="1263"/>
        <end position="1375"/>
    </location>
</feature>
<feature type="domain" description="C-type lectin" evidence="5">
    <location>
        <begin position="463"/>
        <end position="655"/>
    </location>
</feature>
<keyword evidence="1 3" id="KW-0420">Kringle</keyword>
<dbReference type="InterPro" id="IPR016187">
    <property type="entry name" value="CTDL_fold"/>
</dbReference>
<dbReference type="SMART" id="SM00130">
    <property type="entry name" value="KR"/>
    <property type="match status" value="1"/>
</dbReference>
<keyword evidence="9" id="KW-1185">Reference proteome</keyword>
<dbReference type="EMBL" id="CACVKT020006207">
    <property type="protein sequence ID" value="CAC5400510.1"/>
    <property type="molecule type" value="Genomic_DNA"/>
</dbReference>
<feature type="domain" description="C-type lectin" evidence="5">
    <location>
        <begin position="353"/>
        <end position="430"/>
    </location>
</feature>
<feature type="domain" description="C-type lectin" evidence="5">
    <location>
        <begin position="1121"/>
        <end position="1239"/>
    </location>
</feature>
<evidence type="ECO:0000259" key="7">
    <source>
        <dbReference type="PROSITE" id="PS51670"/>
    </source>
</evidence>
<feature type="domain" description="Kringle" evidence="6">
    <location>
        <begin position="1532"/>
        <end position="1601"/>
    </location>
</feature>
<dbReference type="Pfam" id="PF01549">
    <property type="entry name" value="ShK"/>
    <property type="match status" value="2"/>
</dbReference>
<proteinExistence type="predicted"/>
<dbReference type="Pfam" id="PF00051">
    <property type="entry name" value="Kringle"/>
    <property type="match status" value="1"/>
</dbReference>
<dbReference type="SMART" id="SM00254">
    <property type="entry name" value="ShKT"/>
    <property type="match status" value="2"/>
</dbReference>
<dbReference type="InterPro" id="IPR018056">
    <property type="entry name" value="Kringle_CS"/>
</dbReference>
<feature type="domain" description="C-type lectin" evidence="5">
    <location>
        <begin position="1397"/>
        <end position="1510"/>
    </location>
</feature>
<feature type="domain" description="C-type lectin" evidence="5">
    <location>
        <begin position="92"/>
        <end position="210"/>
    </location>
</feature>
<keyword evidence="4" id="KW-0812">Transmembrane</keyword>
<reference evidence="8 9" key="1">
    <citation type="submission" date="2020-06" db="EMBL/GenBank/DDBJ databases">
        <authorList>
            <person name="Li R."/>
            <person name="Bekaert M."/>
        </authorList>
    </citation>
    <scope>NUCLEOTIDE SEQUENCE [LARGE SCALE GENOMIC DNA]</scope>
    <source>
        <strain evidence="9">wild</strain>
    </source>
</reference>
<gene>
    <name evidence="8" type="ORF">MCOR_34686</name>
</gene>
<accession>A0A6J8D035</accession>
<dbReference type="InterPro" id="IPR016186">
    <property type="entry name" value="C-type_lectin-like/link_sf"/>
</dbReference>
<feature type="domain" description="C-type lectin" evidence="5">
    <location>
        <begin position="689"/>
        <end position="808"/>
    </location>
</feature>
<dbReference type="InterPro" id="IPR038178">
    <property type="entry name" value="Kringle_sf"/>
</dbReference>
<evidence type="ECO:0000256" key="2">
    <source>
        <dbReference type="ARBA" id="ARBA00023157"/>
    </source>
</evidence>
<dbReference type="SMART" id="SM00034">
    <property type="entry name" value="CLECT"/>
    <property type="match status" value="9"/>
</dbReference>
<dbReference type="PROSITE" id="PS51670">
    <property type="entry name" value="SHKT"/>
    <property type="match status" value="2"/>
</dbReference>
<evidence type="ECO:0000259" key="5">
    <source>
        <dbReference type="PROSITE" id="PS50041"/>
    </source>
</evidence>
<dbReference type="CDD" id="cd00037">
    <property type="entry name" value="CLECT"/>
    <property type="match status" value="7"/>
</dbReference>
<feature type="domain" description="C-type lectin" evidence="5">
    <location>
        <begin position="973"/>
        <end position="1089"/>
    </location>
</feature>
<dbReference type="CDD" id="cd00108">
    <property type="entry name" value="KR"/>
    <property type="match status" value="1"/>
</dbReference>
<organism evidence="8 9">
    <name type="scientific">Mytilus coruscus</name>
    <name type="common">Sea mussel</name>
    <dbReference type="NCBI Taxonomy" id="42192"/>
    <lineage>
        <taxon>Eukaryota</taxon>
        <taxon>Metazoa</taxon>
        <taxon>Spiralia</taxon>
        <taxon>Lophotrochozoa</taxon>
        <taxon>Mollusca</taxon>
        <taxon>Bivalvia</taxon>
        <taxon>Autobranchia</taxon>
        <taxon>Pteriomorphia</taxon>
        <taxon>Mytilida</taxon>
        <taxon>Mytiloidea</taxon>
        <taxon>Mytilidae</taxon>
        <taxon>Mytilinae</taxon>
        <taxon>Mytilus</taxon>
    </lineage>
</organism>
<comment type="caution">
    <text evidence="3">Lacks conserved residue(s) required for the propagation of feature annotation.</text>
</comment>
<dbReference type="SUPFAM" id="SSF57440">
    <property type="entry name" value="Kringle-like"/>
    <property type="match status" value="1"/>
</dbReference>
<dbReference type="InterPro" id="IPR013806">
    <property type="entry name" value="Kringle-like"/>
</dbReference>
<dbReference type="InterPro" id="IPR001304">
    <property type="entry name" value="C-type_lectin-like"/>
</dbReference>
<feature type="domain" description="C-type lectin" evidence="5">
    <location>
        <begin position="834"/>
        <end position="947"/>
    </location>
</feature>
<dbReference type="PROSITE" id="PS50070">
    <property type="entry name" value="KRINGLE_2"/>
    <property type="match status" value="1"/>
</dbReference>
<evidence type="ECO:0000313" key="8">
    <source>
        <dbReference type="EMBL" id="CAC5400510.1"/>
    </source>
</evidence>
<evidence type="ECO:0000256" key="4">
    <source>
        <dbReference type="SAM" id="Phobius"/>
    </source>
</evidence>
<keyword evidence="4" id="KW-1133">Transmembrane helix</keyword>
<dbReference type="InterPro" id="IPR050111">
    <property type="entry name" value="C-type_lectin/snaclec_domain"/>
</dbReference>
<dbReference type="Gene3D" id="3.10.100.10">
    <property type="entry name" value="Mannose-Binding Protein A, subunit A"/>
    <property type="match status" value="11"/>
</dbReference>
<evidence type="ECO:0000313" key="9">
    <source>
        <dbReference type="Proteomes" id="UP000507470"/>
    </source>
</evidence>
<feature type="domain" description="ShKT" evidence="7">
    <location>
        <begin position="553"/>
        <end position="589"/>
    </location>
</feature>
<feature type="domain" description="ShKT" evidence="7">
    <location>
        <begin position="512"/>
        <end position="549"/>
    </location>
</feature>
<dbReference type="Gene3D" id="2.40.20.10">
    <property type="entry name" value="Plasminogen Kringle 4"/>
    <property type="match status" value="1"/>
</dbReference>
<dbReference type="OrthoDB" id="6067009at2759"/>
<evidence type="ECO:0000256" key="3">
    <source>
        <dbReference type="PROSITE-ProRule" id="PRU00121"/>
    </source>
</evidence>